<name>A0AAC9PUI5_9PSEU</name>
<accession>A0AAC9PUI5</accession>
<dbReference type="AlphaFoldDB" id="A0AAC9PUI5"/>
<dbReference type="EMBL" id="CP016076">
    <property type="protein sequence ID" value="APU17719.1"/>
    <property type="molecule type" value="Genomic_DNA"/>
</dbReference>
<evidence type="ECO:0000313" key="1">
    <source>
        <dbReference type="EMBL" id="APU17719.1"/>
    </source>
</evidence>
<organism evidence="1 2">
    <name type="scientific">Actinoalloteichus fjordicus</name>
    <dbReference type="NCBI Taxonomy" id="1612552"/>
    <lineage>
        <taxon>Bacteria</taxon>
        <taxon>Bacillati</taxon>
        <taxon>Actinomycetota</taxon>
        <taxon>Actinomycetes</taxon>
        <taxon>Pseudonocardiales</taxon>
        <taxon>Pseudonocardiaceae</taxon>
        <taxon>Actinoalloteichus</taxon>
    </lineage>
</organism>
<gene>
    <name evidence="1" type="ORF">UA74_28600</name>
</gene>
<dbReference type="RefSeq" id="WP_075742979.1">
    <property type="nucleotide sequence ID" value="NZ_CP016076.1"/>
</dbReference>
<proteinExistence type="predicted"/>
<protein>
    <submittedName>
        <fullName evidence="1">Uncharacterized protein</fullName>
    </submittedName>
</protein>
<evidence type="ECO:0000313" key="2">
    <source>
        <dbReference type="Proteomes" id="UP000185511"/>
    </source>
</evidence>
<dbReference type="KEGG" id="acad:UA74_28600"/>
<keyword evidence="2" id="KW-1185">Reference proteome</keyword>
<dbReference type="Proteomes" id="UP000185511">
    <property type="component" value="Chromosome"/>
</dbReference>
<reference evidence="2" key="1">
    <citation type="submission" date="2016-06" db="EMBL/GenBank/DDBJ databases">
        <title>Complete genome sequence of Actinoalloteichus fjordicus DSM 46855 (=ADI127-17), type strain of the new species Actinoalloteichus fjordicus.</title>
        <authorList>
            <person name="Ruckert C."/>
            <person name="Nouioui I."/>
            <person name="Willmese J."/>
            <person name="van Wezel G."/>
            <person name="Klenk H.-P."/>
            <person name="Kalinowski J."/>
            <person name="Zotchev S.B."/>
        </authorList>
    </citation>
    <scope>NUCLEOTIDE SEQUENCE [LARGE SCALE GENOMIC DNA]</scope>
    <source>
        <strain evidence="2">ADI127-7</strain>
    </source>
</reference>
<sequence>MTSSQLTPDHTVEQLHRPDIDINTATGKLKIHVDMDNREPTRMIDSEIIEGVMEAAEDDYLDLTDIMHFTHRLTASQAEALRMAAAIASHLIRAGRITPGDLTDDGLVPWQMSPEESAQRITAEAESWDEPNRIVYPGEIAWFDLPWRIAARAAGEDPAAPRT</sequence>